<sequence>MTGATERSDGDELRGAFETILVGEPEPPFHDTVSAAIDGGRRLRRRRRAATTAGLATTLVLAVVSFWALGRYESEPIRPTGPARSPVSSPSNASTGSPVPTVSPKASHSPVPTVSVEPSYDPWGVPVAERTP</sequence>
<dbReference type="Proteomes" id="UP000270471">
    <property type="component" value="Unassembled WGS sequence"/>
</dbReference>
<proteinExistence type="predicted"/>
<keyword evidence="2" id="KW-1133">Transmembrane helix</keyword>
<reference evidence="3 4" key="1">
    <citation type="submission" date="2017-11" db="EMBL/GenBank/DDBJ databases">
        <title>Draft genome of actinobacteria isolated from guarana (Paullinia cupana (Mart.) Ducke.</title>
        <authorList>
            <person name="Siqueira K.A."/>
            <person name="Liotti R.G."/>
            <person name="Mendes T.A.O."/>
            <person name="Soares M.A."/>
        </authorList>
    </citation>
    <scope>NUCLEOTIDE SEQUENCE [LARGE SCALE GENOMIC DNA]</scope>
    <source>
        <strain evidence="3 4">193</strain>
    </source>
</reference>
<keyword evidence="2" id="KW-0472">Membrane</keyword>
<evidence type="ECO:0000256" key="2">
    <source>
        <dbReference type="SAM" id="Phobius"/>
    </source>
</evidence>
<organism evidence="3 4">
    <name type="scientific">Streptomyces shenzhenensis</name>
    <dbReference type="NCBI Taxonomy" id="943815"/>
    <lineage>
        <taxon>Bacteria</taxon>
        <taxon>Bacillati</taxon>
        <taxon>Actinomycetota</taxon>
        <taxon>Actinomycetes</taxon>
        <taxon>Kitasatosporales</taxon>
        <taxon>Streptomycetaceae</taxon>
        <taxon>Streptomyces</taxon>
    </lineage>
</organism>
<evidence type="ECO:0000313" key="3">
    <source>
        <dbReference type="EMBL" id="RMB79769.1"/>
    </source>
</evidence>
<protein>
    <submittedName>
        <fullName evidence="3">Uncharacterized protein</fullName>
    </submittedName>
</protein>
<name>A0A3M0I113_9ACTN</name>
<gene>
    <name evidence="3" type="ORF">CTZ28_43900</name>
</gene>
<dbReference type="EMBL" id="PENI01000054">
    <property type="protein sequence ID" value="RMB79769.1"/>
    <property type="molecule type" value="Genomic_DNA"/>
</dbReference>
<evidence type="ECO:0000313" key="4">
    <source>
        <dbReference type="Proteomes" id="UP000270471"/>
    </source>
</evidence>
<comment type="caution">
    <text evidence="3">The sequence shown here is derived from an EMBL/GenBank/DDBJ whole genome shotgun (WGS) entry which is preliminary data.</text>
</comment>
<feature type="region of interest" description="Disordered" evidence="1">
    <location>
        <begin position="74"/>
        <end position="132"/>
    </location>
</feature>
<accession>A0A3M0I113</accession>
<feature type="compositionally biased region" description="Polar residues" evidence="1">
    <location>
        <begin position="86"/>
        <end position="112"/>
    </location>
</feature>
<evidence type="ECO:0000256" key="1">
    <source>
        <dbReference type="SAM" id="MobiDB-lite"/>
    </source>
</evidence>
<dbReference type="AlphaFoldDB" id="A0A3M0I113"/>
<keyword evidence="4" id="KW-1185">Reference proteome</keyword>
<feature type="transmembrane region" description="Helical" evidence="2">
    <location>
        <begin position="49"/>
        <end position="69"/>
    </location>
</feature>
<keyword evidence="2" id="KW-0812">Transmembrane</keyword>